<keyword evidence="1" id="KW-0040">ANK repeat</keyword>
<dbReference type="PROSITE" id="PS50088">
    <property type="entry name" value="ANK_REPEAT"/>
    <property type="match status" value="1"/>
</dbReference>
<evidence type="ECO:0000256" key="1">
    <source>
        <dbReference type="PROSITE-ProRule" id="PRU00023"/>
    </source>
</evidence>
<accession>A0A317U4P3</accession>
<dbReference type="Proteomes" id="UP000247152">
    <property type="component" value="Unassembled WGS sequence"/>
</dbReference>
<protein>
    <submittedName>
        <fullName evidence="2">Uncharacterized protein</fullName>
    </submittedName>
</protein>
<organism evidence="2 4">
    <name type="scientific">Legionella qingyii</name>
    <dbReference type="NCBI Taxonomy" id="2184757"/>
    <lineage>
        <taxon>Bacteria</taxon>
        <taxon>Pseudomonadati</taxon>
        <taxon>Pseudomonadota</taxon>
        <taxon>Gammaproteobacteria</taxon>
        <taxon>Legionellales</taxon>
        <taxon>Legionellaceae</taxon>
        <taxon>Legionella</taxon>
    </lineage>
</organism>
<name>A0A317U4P3_9GAMM</name>
<feature type="repeat" description="ANK" evidence="1">
    <location>
        <begin position="260"/>
        <end position="292"/>
    </location>
</feature>
<dbReference type="InterPro" id="IPR036770">
    <property type="entry name" value="Ankyrin_rpt-contain_sf"/>
</dbReference>
<proteinExistence type="predicted"/>
<evidence type="ECO:0000313" key="3">
    <source>
        <dbReference type="EMBL" id="PWY57265.1"/>
    </source>
</evidence>
<reference evidence="2 4" key="1">
    <citation type="submission" date="2018-05" db="EMBL/GenBank/DDBJ databases">
        <title>Legionella qingyii sp.nov., whole genome shotgun sequence.</title>
        <authorList>
            <person name="Wu H."/>
            <person name="Zhu Q."/>
            <person name="Hu C."/>
        </authorList>
    </citation>
    <scope>NUCLEOTIDE SEQUENCE [LARGE SCALE GENOMIC DNA]</scope>
    <source>
        <strain evidence="2 4">HEB18</strain>
    </source>
</reference>
<gene>
    <name evidence="3" type="ORF">DGG96_02845</name>
    <name evidence="2" type="ORF">DGG96_06345</name>
</gene>
<dbReference type="EMBL" id="QHJG01000008">
    <property type="protein sequence ID" value="PWY56379.1"/>
    <property type="molecule type" value="Genomic_DNA"/>
</dbReference>
<dbReference type="Gene3D" id="1.25.40.20">
    <property type="entry name" value="Ankyrin repeat-containing domain"/>
    <property type="match status" value="1"/>
</dbReference>
<evidence type="ECO:0000313" key="2">
    <source>
        <dbReference type="EMBL" id="PWY56379.1"/>
    </source>
</evidence>
<sequence>MSVMLSKYNFFVQSPDEITPRQDQAPFDLTNYKREPESGWRTDFVLFYAILIYHFYKVANFHKIIIINRGDNQFTVNFQKPKNPILFEKYLEEFGFSYDDLEKENMNYEISSIDLAKLRAILNILYKQKYISASLLQDINLAISSENPDLIKLNQAKEMDLNKSTIIYPSEAYRQFSFCKNLYHYCANKNMCLYKYTDLSAIIPMIERMLKNNVNPNQGGKNTKSPLMGLILNQHCNAETKQIATLLLRYNAQIDAMDFYCKTALHHAAASRKDLWIEFLLENGANATLEDDLGYTPKQIYLDSCKSNNFPIDSKIEELFEKAETAKIMMLK</sequence>
<dbReference type="SUPFAM" id="SSF48403">
    <property type="entry name" value="Ankyrin repeat"/>
    <property type="match status" value="1"/>
</dbReference>
<evidence type="ECO:0000313" key="4">
    <source>
        <dbReference type="Proteomes" id="UP000247152"/>
    </source>
</evidence>
<dbReference type="EMBL" id="QHJG01000003">
    <property type="protein sequence ID" value="PWY57265.1"/>
    <property type="molecule type" value="Genomic_DNA"/>
</dbReference>
<dbReference type="Pfam" id="PF00023">
    <property type="entry name" value="Ank"/>
    <property type="match status" value="1"/>
</dbReference>
<comment type="caution">
    <text evidence="2">The sequence shown here is derived from an EMBL/GenBank/DDBJ whole genome shotgun (WGS) entry which is preliminary data.</text>
</comment>
<dbReference type="AlphaFoldDB" id="A0A317U4P3"/>
<dbReference type="InterPro" id="IPR002110">
    <property type="entry name" value="Ankyrin_rpt"/>
</dbReference>